<dbReference type="InterPro" id="IPR000715">
    <property type="entry name" value="Glycosyl_transferase_4"/>
</dbReference>
<evidence type="ECO:0000256" key="1">
    <source>
        <dbReference type="ARBA" id="ARBA00004651"/>
    </source>
</evidence>
<feature type="transmembrane region" description="Helical" evidence="8">
    <location>
        <begin position="268"/>
        <end position="287"/>
    </location>
</feature>
<protein>
    <submittedName>
        <fullName evidence="9">Undecaprenyl-phosphate alpha-N-acetylglucosaminyl 1-phosphate transferase</fullName>
    </submittedName>
</protein>
<keyword evidence="7" id="KW-0460">Magnesium</keyword>
<feature type="binding site" evidence="7">
    <location>
        <position position="192"/>
    </location>
    <ligand>
        <name>Mg(2+)</name>
        <dbReference type="ChEBI" id="CHEBI:18420"/>
    </ligand>
</feature>
<dbReference type="PANTHER" id="PTHR22926">
    <property type="entry name" value="PHOSPHO-N-ACETYLMURAMOYL-PENTAPEPTIDE-TRANSFERASE"/>
    <property type="match status" value="1"/>
</dbReference>
<keyword evidence="7" id="KW-0479">Metal-binding</keyword>
<feature type="transmembrane region" description="Helical" evidence="8">
    <location>
        <begin position="140"/>
        <end position="157"/>
    </location>
</feature>
<evidence type="ECO:0000256" key="5">
    <source>
        <dbReference type="ARBA" id="ARBA00022989"/>
    </source>
</evidence>
<evidence type="ECO:0000256" key="2">
    <source>
        <dbReference type="ARBA" id="ARBA00022475"/>
    </source>
</evidence>
<dbReference type="RefSeq" id="WP_107584408.1">
    <property type="nucleotide sequence ID" value="NZ_PZJJ01000007.1"/>
</dbReference>
<keyword evidence="3 9" id="KW-0808">Transferase</keyword>
<feature type="transmembrane region" description="Helical" evidence="8">
    <location>
        <begin position="114"/>
        <end position="133"/>
    </location>
</feature>
<name>A0A2T4U7V2_9BACI</name>
<reference evidence="9 10" key="1">
    <citation type="submission" date="2018-03" db="EMBL/GenBank/DDBJ databases">
        <title>Alkalicoccus saliphilus sp. nov., isolated from a mineral pool.</title>
        <authorList>
            <person name="Zhao B."/>
        </authorList>
    </citation>
    <scope>NUCLEOTIDE SEQUENCE [LARGE SCALE GENOMIC DNA]</scope>
    <source>
        <strain evidence="9 10">6AG</strain>
    </source>
</reference>
<dbReference type="PROSITE" id="PS01348">
    <property type="entry name" value="MRAY_2"/>
    <property type="match status" value="1"/>
</dbReference>
<dbReference type="OrthoDB" id="9783652at2"/>
<comment type="subcellular location">
    <subcellularLocation>
        <location evidence="1">Cell membrane</location>
        <topology evidence="1">Multi-pass membrane protein</topology>
    </subcellularLocation>
</comment>
<dbReference type="GO" id="GO:0044038">
    <property type="term" value="P:cell wall macromolecule biosynthetic process"/>
    <property type="evidence" value="ECO:0007669"/>
    <property type="project" value="TreeGrafter"/>
</dbReference>
<feature type="transmembrane region" description="Helical" evidence="8">
    <location>
        <begin position="216"/>
        <end position="237"/>
    </location>
</feature>
<evidence type="ECO:0000256" key="6">
    <source>
        <dbReference type="ARBA" id="ARBA00023136"/>
    </source>
</evidence>
<evidence type="ECO:0000313" key="9">
    <source>
        <dbReference type="EMBL" id="PTL39464.1"/>
    </source>
</evidence>
<keyword evidence="6 8" id="KW-0472">Membrane</keyword>
<proteinExistence type="predicted"/>
<dbReference type="PANTHER" id="PTHR22926:SF3">
    <property type="entry name" value="UNDECAPRENYL-PHOSPHATE ALPHA-N-ACETYLGLUCOSAMINYL 1-PHOSPHATE TRANSFERASE"/>
    <property type="match status" value="1"/>
</dbReference>
<feature type="binding site" evidence="7">
    <location>
        <position position="132"/>
    </location>
    <ligand>
        <name>Mg(2+)</name>
        <dbReference type="ChEBI" id="CHEBI:18420"/>
    </ligand>
</feature>
<keyword evidence="4 8" id="KW-0812">Transmembrane</keyword>
<feature type="transmembrane region" description="Helical" evidence="8">
    <location>
        <begin position="54"/>
        <end position="74"/>
    </location>
</feature>
<feature type="transmembrane region" description="Helical" evidence="8">
    <location>
        <begin position="293"/>
        <end position="315"/>
    </location>
</feature>
<dbReference type="GO" id="GO:0005886">
    <property type="term" value="C:plasma membrane"/>
    <property type="evidence" value="ECO:0007669"/>
    <property type="project" value="UniProtKB-SubCell"/>
</dbReference>
<dbReference type="CDD" id="cd06853">
    <property type="entry name" value="GT_WecA_like"/>
    <property type="match status" value="1"/>
</dbReference>
<evidence type="ECO:0000256" key="3">
    <source>
        <dbReference type="ARBA" id="ARBA00022679"/>
    </source>
</evidence>
<dbReference type="InterPro" id="IPR018480">
    <property type="entry name" value="PNAcMuramoyl-5peptid_Trfase_CS"/>
</dbReference>
<keyword evidence="10" id="KW-1185">Reference proteome</keyword>
<gene>
    <name evidence="9" type="ORF">C6Y45_06180</name>
</gene>
<evidence type="ECO:0000313" key="10">
    <source>
        <dbReference type="Proteomes" id="UP000240509"/>
    </source>
</evidence>
<dbReference type="Pfam" id="PF00953">
    <property type="entry name" value="Glycos_transf_4"/>
    <property type="match status" value="1"/>
</dbReference>
<feature type="transmembrane region" description="Helical" evidence="8">
    <location>
        <begin position="163"/>
        <end position="181"/>
    </location>
</feature>
<dbReference type="GO" id="GO:0071555">
    <property type="term" value="P:cell wall organization"/>
    <property type="evidence" value="ECO:0007669"/>
    <property type="project" value="TreeGrafter"/>
</dbReference>
<dbReference type="Proteomes" id="UP000240509">
    <property type="component" value="Unassembled WGS sequence"/>
</dbReference>
<dbReference type="GO" id="GO:0009103">
    <property type="term" value="P:lipopolysaccharide biosynthetic process"/>
    <property type="evidence" value="ECO:0007669"/>
    <property type="project" value="TreeGrafter"/>
</dbReference>
<feature type="transmembrane region" description="Helical" evidence="8">
    <location>
        <begin position="193"/>
        <end position="210"/>
    </location>
</feature>
<sequence length="331" mass="35889">MTPVIKKLAFKIKAVDEVGVRKVHRARMARLGGAAVYVSFLIGMLLISPEHSHFWPIMLGGLVIIMTGLLDDIYAVSASKKLLGQAAAALIVIFGGIYVEVITLPFGIEWNLGIWGLPLTFLWIIGITNAINLIDGLDGLAAGISAIVFASISVLAIMGGNELVTVMSLVLLAGTLGFLIFNFHPATIFMGDTGSLFLGFMIAVLSLLGFKTVTLFSLLVPVVLLAVPIADTLFSILRRYFNKKPISAPDKSHIHHRLLKLGFSHKKTVLMIYGLSIFFSVAAIMLAQSTLLISIFIVITVVITVELLAELIGLVHKDYRPLLNMIGRIIK</sequence>
<dbReference type="GO" id="GO:0016780">
    <property type="term" value="F:phosphotransferase activity, for other substituted phosphate groups"/>
    <property type="evidence" value="ECO:0007669"/>
    <property type="project" value="InterPro"/>
</dbReference>
<evidence type="ECO:0000256" key="4">
    <source>
        <dbReference type="ARBA" id="ARBA00022692"/>
    </source>
</evidence>
<feature type="transmembrane region" description="Helical" evidence="8">
    <location>
        <begin position="31"/>
        <end position="48"/>
    </location>
</feature>
<dbReference type="AlphaFoldDB" id="A0A2T4U7V2"/>
<comment type="cofactor">
    <cofactor evidence="7">
        <name>Mg(2+)</name>
        <dbReference type="ChEBI" id="CHEBI:18420"/>
    </cofactor>
</comment>
<dbReference type="GO" id="GO:0046872">
    <property type="term" value="F:metal ion binding"/>
    <property type="evidence" value="ECO:0007669"/>
    <property type="project" value="UniProtKB-KW"/>
</dbReference>
<accession>A0A2T4U7V2</accession>
<dbReference type="EMBL" id="PZJJ01000007">
    <property type="protein sequence ID" value="PTL39464.1"/>
    <property type="molecule type" value="Genomic_DNA"/>
</dbReference>
<organism evidence="9 10">
    <name type="scientific">Alkalicoccus saliphilus</name>
    <dbReference type="NCBI Taxonomy" id="200989"/>
    <lineage>
        <taxon>Bacteria</taxon>
        <taxon>Bacillati</taxon>
        <taxon>Bacillota</taxon>
        <taxon>Bacilli</taxon>
        <taxon>Bacillales</taxon>
        <taxon>Bacillaceae</taxon>
        <taxon>Alkalicoccus</taxon>
    </lineage>
</organism>
<keyword evidence="5 8" id="KW-1133">Transmembrane helix</keyword>
<feature type="transmembrane region" description="Helical" evidence="8">
    <location>
        <begin position="86"/>
        <end position="108"/>
    </location>
</feature>
<evidence type="ECO:0000256" key="7">
    <source>
        <dbReference type="PIRSR" id="PIRSR600715-1"/>
    </source>
</evidence>
<comment type="caution">
    <text evidence="9">The sequence shown here is derived from an EMBL/GenBank/DDBJ whole genome shotgun (WGS) entry which is preliminary data.</text>
</comment>
<keyword evidence="2" id="KW-1003">Cell membrane</keyword>
<evidence type="ECO:0000256" key="8">
    <source>
        <dbReference type="SAM" id="Phobius"/>
    </source>
</evidence>